<dbReference type="RefSeq" id="WP_180286282.1">
    <property type="nucleotide sequence ID" value="NZ_JABFDB010000041.1"/>
</dbReference>
<evidence type="ECO:0000313" key="3">
    <source>
        <dbReference type="Proteomes" id="UP000584642"/>
    </source>
</evidence>
<name>A0ABX2TK39_9PROT</name>
<accession>A0ABX2TK39</accession>
<reference evidence="2 3" key="1">
    <citation type="submission" date="2020-05" db="EMBL/GenBank/DDBJ databases">
        <title>Azospirillum oleiclasticum sp. nov, a nitrogen-fixing and heavy crude oil-emulsifying bacterium isolated from the crude oil of Yumen Oilfield.</title>
        <authorList>
            <person name="Wu D."/>
            <person name="Cai M."/>
            <person name="Zhang X."/>
        </authorList>
    </citation>
    <scope>NUCLEOTIDE SEQUENCE [LARGE SCALE GENOMIC DNA]</scope>
    <source>
        <strain evidence="2 3">ROY-1-1-2</strain>
    </source>
</reference>
<proteinExistence type="predicted"/>
<protein>
    <recommendedName>
        <fullName evidence="4">DUF2730 domain-containing protein</fullName>
    </recommendedName>
</protein>
<dbReference type="EMBL" id="JABFDB010000041">
    <property type="protein sequence ID" value="NYZ24504.1"/>
    <property type="molecule type" value="Genomic_DNA"/>
</dbReference>
<feature type="transmembrane region" description="Helical" evidence="1">
    <location>
        <begin position="6"/>
        <end position="24"/>
    </location>
</feature>
<evidence type="ECO:0008006" key="4">
    <source>
        <dbReference type="Google" id="ProtNLM"/>
    </source>
</evidence>
<keyword evidence="1" id="KW-0472">Membrane</keyword>
<gene>
    <name evidence="2" type="ORF">HND93_32780</name>
</gene>
<evidence type="ECO:0000256" key="1">
    <source>
        <dbReference type="SAM" id="Phobius"/>
    </source>
</evidence>
<dbReference type="Proteomes" id="UP000584642">
    <property type="component" value="Unassembled WGS sequence"/>
</dbReference>
<organism evidence="2 3">
    <name type="scientific">Azospirillum oleiclasticum</name>
    <dbReference type="NCBI Taxonomy" id="2735135"/>
    <lineage>
        <taxon>Bacteria</taxon>
        <taxon>Pseudomonadati</taxon>
        <taxon>Pseudomonadota</taxon>
        <taxon>Alphaproteobacteria</taxon>
        <taxon>Rhodospirillales</taxon>
        <taxon>Azospirillaceae</taxon>
        <taxon>Azospirillum</taxon>
    </lineage>
</organism>
<keyword evidence="1" id="KW-1133">Transmembrane helix</keyword>
<keyword evidence="3" id="KW-1185">Reference proteome</keyword>
<comment type="caution">
    <text evidence="2">The sequence shown here is derived from an EMBL/GenBank/DDBJ whole genome shotgun (WGS) entry which is preliminary data.</text>
</comment>
<sequence>MKEWWPVIAFVLTIAVVPALKWVVGQLRKGLASHEDLEMHTRSAAEAQLALERRLVDRLEAQTRWIADHNTLHATIAADLTHLRQTMAELPKADQLARVLLAVEGVRGDLKAISATMEGVRTTIDQIDARVLRHEGIFADAAAARRAS</sequence>
<evidence type="ECO:0000313" key="2">
    <source>
        <dbReference type="EMBL" id="NYZ24504.1"/>
    </source>
</evidence>
<keyword evidence="1" id="KW-0812">Transmembrane</keyword>